<keyword evidence="9" id="KW-0472">Membrane</keyword>
<protein>
    <submittedName>
        <fullName evidence="13">Porin</fullName>
    </submittedName>
</protein>
<dbReference type="InterPro" id="IPR002299">
    <property type="entry name" value="Porin_Neis"/>
</dbReference>
<reference evidence="14" key="1">
    <citation type="journal article" date="2019" name="Int. J. Syst. Evol. Microbiol.">
        <title>The Global Catalogue of Microorganisms (GCM) 10K type strain sequencing project: providing services to taxonomists for standard genome sequencing and annotation.</title>
        <authorList>
            <consortium name="The Broad Institute Genomics Platform"/>
            <consortium name="The Broad Institute Genome Sequencing Center for Infectious Disease"/>
            <person name="Wu L."/>
            <person name="Ma J."/>
        </authorList>
    </citation>
    <scope>NUCLEOTIDE SEQUENCE [LARGE SCALE GENOMIC DNA]</scope>
    <source>
        <strain evidence="14">JCM 14330</strain>
    </source>
</reference>
<proteinExistence type="predicted"/>
<comment type="subcellular location">
    <subcellularLocation>
        <location evidence="1">Cell outer membrane</location>
        <topology evidence="1">Multi-pass membrane protein</topology>
    </subcellularLocation>
</comment>
<keyword evidence="3" id="KW-0813">Transport</keyword>
<evidence type="ECO:0000256" key="9">
    <source>
        <dbReference type="ARBA" id="ARBA00023136"/>
    </source>
</evidence>
<comment type="subunit">
    <text evidence="2">Homotrimer.</text>
</comment>
<keyword evidence="14" id="KW-1185">Reference proteome</keyword>
<feature type="chain" id="PRO_5046257221" evidence="11">
    <location>
        <begin position="23"/>
        <end position="352"/>
    </location>
</feature>
<dbReference type="PRINTS" id="PR00184">
    <property type="entry name" value="NEISSPPORIN"/>
</dbReference>
<dbReference type="PRINTS" id="PR00182">
    <property type="entry name" value="ECOLNEIPORIN"/>
</dbReference>
<evidence type="ECO:0000256" key="10">
    <source>
        <dbReference type="ARBA" id="ARBA00023237"/>
    </source>
</evidence>
<feature type="domain" description="Porin" evidence="12">
    <location>
        <begin position="11"/>
        <end position="317"/>
    </location>
</feature>
<dbReference type="RefSeq" id="WP_343928697.1">
    <property type="nucleotide sequence ID" value="NZ_BAAAEN010000039.1"/>
</dbReference>
<evidence type="ECO:0000256" key="5">
    <source>
        <dbReference type="ARBA" id="ARBA00022692"/>
    </source>
</evidence>
<dbReference type="PANTHER" id="PTHR34501:SF9">
    <property type="entry name" value="MAJOR OUTER MEMBRANE PROTEIN P.IA"/>
    <property type="match status" value="1"/>
</dbReference>
<dbReference type="InterPro" id="IPR023614">
    <property type="entry name" value="Porin_dom_sf"/>
</dbReference>
<keyword evidence="10" id="KW-0998">Cell outer membrane</keyword>
<evidence type="ECO:0000256" key="8">
    <source>
        <dbReference type="ARBA" id="ARBA00023114"/>
    </source>
</evidence>
<evidence type="ECO:0000256" key="4">
    <source>
        <dbReference type="ARBA" id="ARBA00022452"/>
    </source>
</evidence>
<evidence type="ECO:0000256" key="3">
    <source>
        <dbReference type="ARBA" id="ARBA00022448"/>
    </source>
</evidence>
<dbReference type="Proteomes" id="UP001501706">
    <property type="component" value="Unassembled WGS sequence"/>
</dbReference>
<evidence type="ECO:0000313" key="13">
    <source>
        <dbReference type="EMBL" id="GAA0531962.1"/>
    </source>
</evidence>
<comment type="caution">
    <text evidence="13">The sequence shown here is derived from an EMBL/GenBank/DDBJ whole genome shotgun (WGS) entry which is preliminary data.</text>
</comment>
<dbReference type="InterPro" id="IPR050298">
    <property type="entry name" value="Gram-neg_bact_OMP"/>
</dbReference>
<keyword evidence="8" id="KW-0626">Porin</keyword>
<keyword evidence="5" id="KW-0812">Transmembrane</keyword>
<evidence type="ECO:0000259" key="12">
    <source>
        <dbReference type="Pfam" id="PF13609"/>
    </source>
</evidence>
<feature type="signal peptide" evidence="11">
    <location>
        <begin position="1"/>
        <end position="22"/>
    </location>
</feature>
<evidence type="ECO:0000256" key="2">
    <source>
        <dbReference type="ARBA" id="ARBA00011233"/>
    </source>
</evidence>
<dbReference type="Pfam" id="PF13609">
    <property type="entry name" value="Porin_4"/>
    <property type="match status" value="1"/>
</dbReference>
<keyword evidence="4" id="KW-1134">Transmembrane beta strand</keyword>
<name>A0ABP3MZP6_9BURK</name>
<evidence type="ECO:0000256" key="1">
    <source>
        <dbReference type="ARBA" id="ARBA00004571"/>
    </source>
</evidence>
<dbReference type="PANTHER" id="PTHR34501">
    <property type="entry name" value="PROTEIN YDDL-RELATED"/>
    <property type="match status" value="1"/>
</dbReference>
<organism evidence="13 14">
    <name type="scientific">Pigmentiphaga daeguensis</name>
    <dbReference type="NCBI Taxonomy" id="414049"/>
    <lineage>
        <taxon>Bacteria</taxon>
        <taxon>Pseudomonadati</taxon>
        <taxon>Pseudomonadota</taxon>
        <taxon>Betaproteobacteria</taxon>
        <taxon>Burkholderiales</taxon>
        <taxon>Alcaligenaceae</taxon>
        <taxon>Pigmentiphaga</taxon>
    </lineage>
</organism>
<evidence type="ECO:0000313" key="14">
    <source>
        <dbReference type="Proteomes" id="UP001501706"/>
    </source>
</evidence>
<gene>
    <name evidence="13" type="ORF">GCM10009097_56660</name>
</gene>
<dbReference type="InterPro" id="IPR001702">
    <property type="entry name" value="Porin_Gram-ve"/>
</dbReference>
<sequence length="352" mass="36759">MKLRTRLLPALLATCASAPLFAQTSSVTLFGIVDMGFLHDSGNAAGTNNKLNSGIMSGSRFGLMGSEDLGGGNKAIFMLEGGVNVDNGSSAQGGTLFGRQAWVGLEGSLGRLTLGRQYTTVAMAQVEFDPFSTGMTGTSASLISAGGQGGSNRANNVAKYYLGHASGFNGELSYAPGEVAGSSSTNSQLGASVGYTRGPFGMKIAYAKANDAVAPGKDAKMTFIGAKYDFGVATAFVNYVINRGSIVPGTVNDKSEDLLLGARIPAGARGRVIVSFINKNDRTADNHDARLYAIGYVYDLSKRTSLYTSYTYIDNKASNTSPTGFYKVWNANDVGNALAGNQAFAIGINHRF</sequence>
<keyword evidence="7" id="KW-0406">Ion transport</keyword>
<dbReference type="SUPFAM" id="SSF56935">
    <property type="entry name" value="Porins"/>
    <property type="match status" value="1"/>
</dbReference>
<evidence type="ECO:0000256" key="7">
    <source>
        <dbReference type="ARBA" id="ARBA00023065"/>
    </source>
</evidence>
<evidence type="ECO:0000256" key="11">
    <source>
        <dbReference type="SAM" id="SignalP"/>
    </source>
</evidence>
<dbReference type="EMBL" id="BAAAEN010000039">
    <property type="protein sequence ID" value="GAA0531962.1"/>
    <property type="molecule type" value="Genomic_DNA"/>
</dbReference>
<accession>A0ABP3MZP6</accession>
<dbReference type="Gene3D" id="2.40.160.10">
    <property type="entry name" value="Porin"/>
    <property type="match status" value="1"/>
</dbReference>
<keyword evidence="6 11" id="KW-0732">Signal</keyword>
<dbReference type="CDD" id="cd00342">
    <property type="entry name" value="gram_neg_porins"/>
    <property type="match status" value="1"/>
</dbReference>
<evidence type="ECO:0000256" key="6">
    <source>
        <dbReference type="ARBA" id="ARBA00022729"/>
    </source>
</evidence>
<dbReference type="InterPro" id="IPR033900">
    <property type="entry name" value="Gram_neg_porin_domain"/>
</dbReference>